<name>A0A9J6E0K0_RHIMP</name>
<reference evidence="1" key="1">
    <citation type="journal article" date="2020" name="Cell">
        <title>Large-Scale Comparative Analyses of Tick Genomes Elucidate Their Genetic Diversity and Vector Capacities.</title>
        <authorList>
            <consortium name="Tick Genome and Microbiome Consortium (TIGMIC)"/>
            <person name="Jia N."/>
            <person name="Wang J."/>
            <person name="Shi W."/>
            <person name="Du L."/>
            <person name="Sun Y."/>
            <person name="Zhan W."/>
            <person name="Jiang J.F."/>
            <person name="Wang Q."/>
            <person name="Zhang B."/>
            <person name="Ji P."/>
            <person name="Bell-Sakyi L."/>
            <person name="Cui X.M."/>
            <person name="Yuan T.T."/>
            <person name="Jiang B.G."/>
            <person name="Yang W.F."/>
            <person name="Lam T.T."/>
            <person name="Chang Q.C."/>
            <person name="Ding S.J."/>
            <person name="Wang X.J."/>
            <person name="Zhu J.G."/>
            <person name="Ruan X.D."/>
            <person name="Zhao L."/>
            <person name="Wei J.T."/>
            <person name="Ye R.Z."/>
            <person name="Que T.C."/>
            <person name="Du C.H."/>
            <person name="Zhou Y.H."/>
            <person name="Cheng J.X."/>
            <person name="Dai P.F."/>
            <person name="Guo W.B."/>
            <person name="Han X.H."/>
            <person name="Huang E.J."/>
            <person name="Li L.F."/>
            <person name="Wei W."/>
            <person name="Gao Y.C."/>
            <person name="Liu J.Z."/>
            <person name="Shao H.Z."/>
            <person name="Wang X."/>
            <person name="Wang C.C."/>
            <person name="Yang T.C."/>
            <person name="Huo Q.B."/>
            <person name="Li W."/>
            <person name="Chen H.Y."/>
            <person name="Chen S.E."/>
            <person name="Zhou L.G."/>
            <person name="Ni X.B."/>
            <person name="Tian J.H."/>
            <person name="Sheng Y."/>
            <person name="Liu T."/>
            <person name="Pan Y.S."/>
            <person name="Xia L.Y."/>
            <person name="Li J."/>
            <person name="Zhao F."/>
            <person name="Cao W.C."/>
        </authorList>
    </citation>
    <scope>NUCLEOTIDE SEQUENCE</scope>
    <source>
        <strain evidence="1">Rmic-2018</strain>
    </source>
</reference>
<comment type="caution">
    <text evidence="1">The sequence shown here is derived from an EMBL/GenBank/DDBJ whole genome shotgun (WGS) entry which is preliminary data.</text>
</comment>
<proteinExistence type="predicted"/>
<sequence length="241" mass="26920">MNFRLRVESFRNELSDWSLALSQPLLRNRSITNLVVGVSDYGEGTAPLGKAVARSKTIRKICLLPYRLGTSNTFVSLRFFDSLCVNISENCALCCACLEWEVPCLPWGCDSLVIVRDTVHRNLSYVARAAQFSNQARSDILCAAALDRVYRQPALIAELSKVLAVSEADAVVAVRQGYRSIEGMHEFVRLAGVVMAHVTCQPRDDGHAQLDALDEQCWAHVRWYLQLDDVAWPCRSSTNVL</sequence>
<dbReference type="Proteomes" id="UP000821866">
    <property type="component" value="Chromosome 4"/>
</dbReference>
<gene>
    <name evidence="1" type="ORF">HPB51_010476</name>
</gene>
<dbReference type="EMBL" id="JABSTU010000006">
    <property type="protein sequence ID" value="KAH8027830.1"/>
    <property type="molecule type" value="Genomic_DNA"/>
</dbReference>
<accession>A0A9J6E0K0</accession>
<dbReference type="AlphaFoldDB" id="A0A9J6E0K0"/>
<dbReference type="VEuPathDB" id="VectorBase:LOC119162097"/>
<organism evidence="1 2">
    <name type="scientific">Rhipicephalus microplus</name>
    <name type="common">Cattle tick</name>
    <name type="synonym">Boophilus microplus</name>
    <dbReference type="NCBI Taxonomy" id="6941"/>
    <lineage>
        <taxon>Eukaryota</taxon>
        <taxon>Metazoa</taxon>
        <taxon>Ecdysozoa</taxon>
        <taxon>Arthropoda</taxon>
        <taxon>Chelicerata</taxon>
        <taxon>Arachnida</taxon>
        <taxon>Acari</taxon>
        <taxon>Parasitiformes</taxon>
        <taxon>Ixodida</taxon>
        <taxon>Ixodoidea</taxon>
        <taxon>Ixodidae</taxon>
        <taxon>Rhipicephalinae</taxon>
        <taxon>Rhipicephalus</taxon>
        <taxon>Boophilus</taxon>
    </lineage>
</organism>
<reference evidence="1" key="2">
    <citation type="submission" date="2021-09" db="EMBL/GenBank/DDBJ databases">
        <authorList>
            <person name="Jia N."/>
            <person name="Wang J."/>
            <person name="Shi W."/>
            <person name="Du L."/>
            <person name="Sun Y."/>
            <person name="Zhan W."/>
            <person name="Jiang J."/>
            <person name="Wang Q."/>
            <person name="Zhang B."/>
            <person name="Ji P."/>
            <person name="Sakyi L.B."/>
            <person name="Cui X."/>
            <person name="Yuan T."/>
            <person name="Jiang B."/>
            <person name="Yang W."/>
            <person name="Lam T.T.-Y."/>
            <person name="Chang Q."/>
            <person name="Ding S."/>
            <person name="Wang X."/>
            <person name="Zhu J."/>
            <person name="Ruan X."/>
            <person name="Zhao L."/>
            <person name="Wei J."/>
            <person name="Que T."/>
            <person name="Du C."/>
            <person name="Cheng J."/>
            <person name="Dai P."/>
            <person name="Han X."/>
            <person name="Huang E."/>
            <person name="Gao Y."/>
            <person name="Liu J."/>
            <person name="Shao H."/>
            <person name="Ye R."/>
            <person name="Li L."/>
            <person name="Wei W."/>
            <person name="Wang X."/>
            <person name="Wang C."/>
            <person name="Huo Q."/>
            <person name="Li W."/>
            <person name="Guo W."/>
            <person name="Chen H."/>
            <person name="Chen S."/>
            <person name="Zhou L."/>
            <person name="Zhou L."/>
            <person name="Ni X."/>
            <person name="Tian J."/>
            <person name="Zhou Y."/>
            <person name="Sheng Y."/>
            <person name="Liu T."/>
            <person name="Pan Y."/>
            <person name="Xia L."/>
            <person name="Li J."/>
            <person name="Zhao F."/>
            <person name="Cao W."/>
        </authorList>
    </citation>
    <scope>NUCLEOTIDE SEQUENCE</scope>
    <source>
        <strain evidence="1">Rmic-2018</strain>
        <tissue evidence="1">Larvae</tissue>
    </source>
</reference>
<evidence type="ECO:0000313" key="2">
    <source>
        <dbReference type="Proteomes" id="UP000821866"/>
    </source>
</evidence>
<protein>
    <submittedName>
        <fullName evidence="1">Uncharacterized protein</fullName>
    </submittedName>
</protein>
<evidence type="ECO:0000313" key="1">
    <source>
        <dbReference type="EMBL" id="KAH8027830.1"/>
    </source>
</evidence>
<keyword evidence="2" id="KW-1185">Reference proteome</keyword>